<dbReference type="GO" id="GO:0016627">
    <property type="term" value="F:oxidoreductase activity, acting on the CH-CH group of donors"/>
    <property type="evidence" value="ECO:0007669"/>
    <property type="project" value="InterPro"/>
</dbReference>
<reference evidence="1 2" key="1">
    <citation type="submission" date="2019-10" db="EMBL/GenBank/DDBJ databases">
        <authorList>
            <person name="Dong K."/>
        </authorList>
    </citation>
    <scope>NUCLEOTIDE SEQUENCE [LARGE SCALE GENOMIC DNA]</scope>
    <source>
        <strain evidence="2">dk4302</strain>
    </source>
</reference>
<organism evidence="1 2">
    <name type="scientific">Sphingobacterium zhuxiongii</name>
    <dbReference type="NCBI Taxonomy" id="2662364"/>
    <lineage>
        <taxon>Bacteria</taxon>
        <taxon>Pseudomonadati</taxon>
        <taxon>Bacteroidota</taxon>
        <taxon>Sphingobacteriia</taxon>
        <taxon>Sphingobacteriales</taxon>
        <taxon>Sphingobacteriaceae</taxon>
        <taxon>Sphingobacterium</taxon>
    </lineage>
</organism>
<evidence type="ECO:0000313" key="2">
    <source>
        <dbReference type="Proteomes" id="UP000326921"/>
    </source>
</evidence>
<dbReference type="Gene3D" id="1.20.140.10">
    <property type="entry name" value="Butyryl-CoA Dehydrogenase, subunit A, domain 3"/>
    <property type="match status" value="1"/>
</dbReference>
<protein>
    <submittedName>
        <fullName evidence="1">Acyl-CoA dehydrogenase</fullName>
    </submittedName>
</protein>
<dbReference type="AlphaFoldDB" id="A0A5Q0QA62"/>
<dbReference type="SUPFAM" id="SSF56645">
    <property type="entry name" value="Acyl-CoA dehydrogenase NM domain-like"/>
    <property type="match status" value="1"/>
</dbReference>
<accession>A0A5Q0QA62</accession>
<keyword evidence="2" id="KW-1185">Reference proteome</keyword>
<sequence>MLSSEQILTIKEAQSEAIHKKSLTANQLKLAYDNNWFNLWVPKEYGGKEAKLGDGLALLEALAYEDGGFAWTVTLCSGANMFAGFLEPGLAQELFNKKDICWGGSGRASGTANWDGEHYVLRGEWQYATGAPHLTHFTLNARLFEHGQAVYDKNGEPKVSSFFVPRDQVLVHYDWTSFGLECTASHSFSLQDVGVPKSHAFSLGPQAKTSQSPLFELPFMPFAELTLVVNYIGMFRRFLDLVERYFFEKAKDTEWAKQYSKDRFKLLDGFQVDFEQRRGHVFKLAEQIWSNILSDAVEANTMIYEELSVEARSFVADMRQQVVQLFPLLGILASQMENELNIVFRNIFTASQHSLLNGR</sequence>
<dbReference type="Gene3D" id="2.40.110.10">
    <property type="entry name" value="Butyryl-CoA Dehydrogenase, subunit A, domain 2"/>
    <property type="match status" value="1"/>
</dbReference>
<dbReference type="Gene3D" id="1.10.540.10">
    <property type="entry name" value="Acyl-CoA dehydrogenase/oxidase, N-terminal domain"/>
    <property type="match status" value="1"/>
</dbReference>
<dbReference type="KEGG" id="sphe:GFH32_06780"/>
<proteinExistence type="predicted"/>
<dbReference type="EMBL" id="CP045652">
    <property type="protein sequence ID" value="QGA26039.1"/>
    <property type="molecule type" value="Genomic_DNA"/>
</dbReference>
<dbReference type="Proteomes" id="UP000326921">
    <property type="component" value="Chromosome"/>
</dbReference>
<evidence type="ECO:0000313" key="1">
    <source>
        <dbReference type="EMBL" id="QGA26039.1"/>
    </source>
</evidence>
<name>A0A5Q0QA62_9SPHI</name>
<dbReference type="InterPro" id="IPR046373">
    <property type="entry name" value="Acyl-CoA_Oxase/DH_mid-dom_sf"/>
</dbReference>
<gene>
    <name evidence="1" type="ORF">GFH32_06780</name>
</gene>
<dbReference type="RefSeq" id="WP_153510503.1">
    <property type="nucleotide sequence ID" value="NZ_CP045652.1"/>
</dbReference>
<dbReference type="InterPro" id="IPR009100">
    <property type="entry name" value="AcylCoA_DH/oxidase_NM_dom_sf"/>
</dbReference>
<dbReference type="PIRSF" id="PIRSF016578">
    <property type="entry name" value="HsaA"/>
    <property type="match status" value="1"/>
</dbReference>
<dbReference type="InterPro" id="IPR037069">
    <property type="entry name" value="AcylCoA_DH/ox_N_sf"/>
</dbReference>
<dbReference type="GO" id="GO:0050660">
    <property type="term" value="F:flavin adenine dinucleotide binding"/>
    <property type="evidence" value="ECO:0007669"/>
    <property type="project" value="InterPro"/>
</dbReference>